<dbReference type="OrthoDB" id="3885120at2"/>
<evidence type="ECO:0000313" key="2">
    <source>
        <dbReference type="Proteomes" id="UP000295578"/>
    </source>
</evidence>
<dbReference type="SUPFAM" id="SSF48452">
    <property type="entry name" value="TPR-like"/>
    <property type="match status" value="1"/>
</dbReference>
<gene>
    <name evidence="1" type="ORF">E1293_19755</name>
</gene>
<dbReference type="Pfam" id="PF13424">
    <property type="entry name" value="TPR_12"/>
    <property type="match status" value="1"/>
</dbReference>
<reference evidence="1 2" key="1">
    <citation type="submission" date="2019-03" db="EMBL/GenBank/DDBJ databases">
        <title>Draft genome sequences of novel Actinobacteria.</title>
        <authorList>
            <person name="Sahin N."/>
            <person name="Ay H."/>
            <person name="Saygin H."/>
        </authorList>
    </citation>
    <scope>NUCLEOTIDE SEQUENCE [LARGE SCALE GENOMIC DNA]</scope>
    <source>
        <strain evidence="1 2">DSM 45941</strain>
    </source>
</reference>
<dbReference type="Pfam" id="PF13374">
    <property type="entry name" value="TPR_10"/>
    <property type="match status" value="2"/>
</dbReference>
<sequence>MDSVAIIEIHPPGTARQAGIDKWNQQRATRGAMKWTDQTTLRRIPRFCEQCTSETIAWPAPATSTLNGVGTTLFGGADPCTRCGSVVKRLYFCVLFIPIWPLPARFRIITLKRSITGESARYVGRRFPFSADDPYGLNTRQGWFATQYKAEADAAMQAKEAALSVPAPPSQLAEHPELRGERYQQAEDYWESGEFDHALPVFEEVLAAHEAVLGADDIATLQLRQRMAEVYLEAGWPAAALALAQQTTHHFVRLLAPDHPYTLLALDDCIVAREQLDGPGRAEIKALKAELTDVEEDFGEDHPRALRTACALGMAQLICGRVERALHELEKTLGRSERSLGADHPDTEHVREEFVTACRFAEQSGKLDEAQAAVSARERVHGPDAPETLMAMGDLAQHYASSRRHRGEAVELLRKTLERCERALGPDDPLTADLRRRLEETS</sequence>
<comment type="caution">
    <text evidence="1">The sequence shown here is derived from an EMBL/GenBank/DDBJ whole genome shotgun (WGS) entry which is preliminary data.</text>
</comment>
<organism evidence="1 2">
    <name type="scientific">Actinomadura darangshiensis</name>
    <dbReference type="NCBI Taxonomy" id="705336"/>
    <lineage>
        <taxon>Bacteria</taxon>
        <taxon>Bacillati</taxon>
        <taxon>Actinomycetota</taxon>
        <taxon>Actinomycetes</taxon>
        <taxon>Streptosporangiales</taxon>
        <taxon>Thermomonosporaceae</taxon>
        <taxon>Actinomadura</taxon>
    </lineage>
</organism>
<dbReference type="AlphaFoldDB" id="A0A4R5B734"/>
<evidence type="ECO:0000313" key="1">
    <source>
        <dbReference type="EMBL" id="TDD80873.1"/>
    </source>
</evidence>
<protein>
    <submittedName>
        <fullName evidence="1">Tetratricopeptide repeat protein</fullName>
    </submittedName>
</protein>
<dbReference type="PANTHER" id="PTHR46082">
    <property type="entry name" value="ATP/GTP-BINDING PROTEIN-RELATED"/>
    <property type="match status" value="1"/>
</dbReference>
<dbReference type="Proteomes" id="UP000295578">
    <property type="component" value="Unassembled WGS sequence"/>
</dbReference>
<dbReference type="RefSeq" id="WP_132198907.1">
    <property type="nucleotide sequence ID" value="NZ_SMKY01000085.1"/>
</dbReference>
<keyword evidence="2" id="KW-1185">Reference proteome</keyword>
<dbReference type="Gene3D" id="1.25.40.10">
    <property type="entry name" value="Tetratricopeptide repeat domain"/>
    <property type="match status" value="2"/>
</dbReference>
<accession>A0A4R5B734</accession>
<dbReference type="InterPro" id="IPR011990">
    <property type="entry name" value="TPR-like_helical_dom_sf"/>
</dbReference>
<dbReference type="EMBL" id="SMKY01000085">
    <property type="protein sequence ID" value="TDD80873.1"/>
    <property type="molecule type" value="Genomic_DNA"/>
</dbReference>
<dbReference type="PANTHER" id="PTHR46082:SF6">
    <property type="entry name" value="AAA+ ATPASE DOMAIN-CONTAINING PROTEIN-RELATED"/>
    <property type="match status" value="1"/>
</dbReference>
<dbReference type="InterPro" id="IPR053137">
    <property type="entry name" value="NLR-like"/>
</dbReference>
<proteinExistence type="predicted"/>
<name>A0A4R5B734_9ACTN</name>